<keyword evidence="1" id="KW-0812">Transmembrane</keyword>
<reference evidence="2 3" key="1">
    <citation type="submission" date="2017-08" db="EMBL/GenBank/DDBJ databases">
        <title>Infants hospitalized years apart are colonized by the same room-sourced microbial strains.</title>
        <authorList>
            <person name="Brooks B."/>
            <person name="Olm M.R."/>
            <person name="Firek B.A."/>
            <person name="Baker R."/>
            <person name="Thomas B.C."/>
            <person name="Morowitz M.J."/>
            <person name="Banfield J.F."/>
        </authorList>
    </citation>
    <scope>NUCLEOTIDE SEQUENCE [LARGE SCALE GENOMIC DNA]</scope>
    <source>
        <strain evidence="2">S2_005_003_R2_42</strain>
    </source>
</reference>
<dbReference type="Proteomes" id="UP000249046">
    <property type="component" value="Unassembled WGS sequence"/>
</dbReference>
<dbReference type="AlphaFoldDB" id="A0A2W5KQM4"/>
<feature type="transmembrane region" description="Helical" evidence="1">
    <location>
        <begin position="12"/>
        <end position="33"/>
    </location>
</feature>
<dbReference type="EMBL" id="QFPO01000002">
    <property type="protein sequence ID" value="PZQ19422.1"/>
    <property type="molecule type" value="Genomic_DNA"/>
</dbReference>
<accession>A0A2W5KQM4</accession>
<evidence type="ECO:0000313" key="3">
    <source>
        <dbReference type="Proteomes" id="UP000249046"/>
    </source>
</evidence>
<keyword evidence="1" id="KW-1133">Transmembrane helix</keyword>
<gene>
    <name evidence="2" type="ORF">DI564_01555</name>
</gene>
<keyword evidence="1" id="KW-0472">Membrane</keyword>
<sequence length="310" mass="35435">MKRRRVIRWMQWPLIVIAAFGLLYLILLIIQPYRYHEVLAEKHGRVVDAQTGEGLADVTVAVNYHFVYFTPFRSFSGCEHQKLVHTDAEGYYRVPDASADIDVTENLLKRMLPGYRYNYGFIPLFYKEGYGRPDDLRRYVKALKAGEEPPGVIRRNNLERNGLTFTIPDVALERLDPGADPLMAELYIVNANYLARDFGCFILAEDQSPEAKKVKEELKASVRNLICDLPPDMTLSDIARRLSFRECASGIGLSKIRERKGAEAPVTTGDMCESYQYVPNDQECQGLQFKRQPLKVINSREASQTERTAE</sequence>
<organism evidence="2 3">
    <name type="scientific">Rhodanobacter denitrificans</name>
    <dbReference type="NCBI Taxonomy" id="666685"/>
    <lineage>
        <taxon>Bacteria</taxon>
        <taxon>Pseudomonadati</taxon>
        <taxon>Pseudomonadota</taxon>
        <taxon>Gammaproteobacteria</taxon>
        <taxon>Lysobacterales</taxon>
        <taxon>Rhodanobacteraceae</taxon>
        <taxon>Rhodanobacter</taxon>
    </lineage>
</organism>
<evidence type="ECO:0000313" key="2">
    <source>
        <dbReference type="EMBL" id="PZQ19422.1"/>
    </source>
</evidence>
<comment type="caution">
    <text evidence="2">The sequence shown here is derived from an EMBL/GenBank/DDBJ whole genome shotgun (WGS) entry which is preliminary data.</text>
</comment>
<evidence type="ECO:0000256" key="1">
    <source>
        <dbReference type="SAM" id="Phobius"/>
    </source>
</evidence>
<proteinExistence type="predicted"/>
<protein>
    <submittedName>
        <fullName evidence="2">Uncharacterized protein</fullName>
    </submittedName>
</protein>
<name>A0A2W5KQM4_9GAMM</name>